<evidence type="ECO:0000313" key="1">
    <source>
        <dbReference type="EMBL" id="TFK05948.1"/>
    </source>
</evidence>
<organism evidence="1 2">
    <name type="scientific">Platysternon megacephalum</name>
    <name type="common">big-headed turtle</name>
    <dbReference type="NCBI Taxonomy" id="55544"/>
    <lineage>
        <taxon>Eukaryota</taxon>
        <taxon>Metazoa</taxon>
        <taxon>Chordata</taxon>
        <taxon>Craniata</taxon>
        <taxon>Vertebrata</taxon>
        <taxon>Euteleostomi</taxon>
        <taxon>Archelosauria</taxon>
        <taxon>Testudinata</taxon>
        <taxon>Testudines</taxon>
        <taxon>Cryptodira</taxon>
        <taxon>Durocryptodira</taxon>
        <taxon>Testudinoidea</taxon>
        <taxon>Platysternidae</taxon>
        <taxon>Platysternon</taxon>
    </lineage>
</organism>
<accession>A0A4D9EE70</accession>
<sequence>MHTGWCQLKVGRQSSSFRCFTQAVEAVPGWEGGVKLCLQLTFWGEISHPNSSSESTSSGRLSGYRLPVSTGIFTLTTMYKLENGSAPYIRFHSIQRQKPACTQSLM</sequence>
<keyword evidence="2" id="KW-1185">Reference proteome</keyword>
<reference evidence="1 2" key="1">
    <citation type="submission" date="2019-04" db="EMBL/GenBank/DDBJ databases">
        <title>Draft genome of the big-headed turtle Platysternon megacephalum.</title>
        <authorList>
            <person name="Gong S."/>
        </authorList>
    </citation>
    <scope>NUCLEOTIDE SEQUENCE [LARGE SCALE GENOMIC DNA]</scope>
    <source>
        <strain evidence="1">DO16091913</strain>
        <tissue evidence="1">Muscle</tissue>
    </source>
</reference>
<protein>
    <submittedName>
        <fullName evidence="1">Plasma membrane calcium-transporting ATPase 2-like</fullName>
    </submittedName>
</protein>
<reference evidence="1 2" key="2">
    <citation type="submission" date="2019-04" db="EMBL/GenBank/DDBJ databases">
        <title>The genome sequence of big-headed turtle.</title>
        <authorList>
            <person name="Gong S."/>
        </authorList>
    </citation>
    <scope>NUCLEOTIDE SEQUENCE [LARGE SCALE GENOMIC DNA]</scope>
    <source>
        <strain evidence="1">DO16091913</strain>
        <tissue evidence="1">Muscle</tissue>
    </source>
</reference>
<dbReference type="EMBL" id="QXTE01000106">
    <property type="protein sequence ID" value="TFK05948.1"/>
    <property type="molecule type" value="Genomic_DNA"/>
</dbReference>
<dbReference type="AlphaFoldDB" id="A0A4D9EE70"/>
<gene>
    <name evidence="1" type="ORF">DR999_PMT11387</name>
</gene>
<comment type="caution">
    <text evidence="1">The sequence shown here is derived from an EMBL/GenBank/DDBJ whole genome shotgun (WGS) entry which is preliminary data.</text>
</comment>
<dbReference type="Proteomes" id="UP000297703">
    <property type="component" value="Unassembled WGS sequence"/>
</dbReference>
<evidence type="ECO:0000313" key="2">
    <source>
        <dbReference type="Proteomes" id="UP000297703"/>
    </source>
</evidence>
<name>A0A4D9EE70_9SAUR</name>
<proteinExistence type="predicted"/>